<dbReference type="Pfam" id="PF00677">
    <property type="entry name" value="Lum_binding"/>
    <property type="match status" value="2"/>
</dbReference>
<dbReference type="PANTHER" id="PTHR21098:SF0">
    <property type="entry name" value="RIBOFLAVIN SYNTHASE"/>
    <property type="match status" value="1"/>
</dbReference>
<protein>
    <recommendedName>
        <fullName evidence="4 8">Riboflavin synthase</fullName>
        <ecNumber evidence="3 8">2.5.1.9</ecNumber>
    </recommendedName>
</protein>
<dbReference type="Proteomes" id="UP001596417">
    <property type="component" value="Unassembled WGS sequence"/>
</dbReference>
<dbReference type="GO" id="GO:0009231">
    <property type="term" value="P:riboflavin biosynthetic process"/>
    <property type="evidence" value="ECO:0007669"/>
    <property type="project" value="UniProtKB-KW"/>
</dbReference>
<feature type="repeat" description="Lumazine-binding" evidence="9">
    <location>
        <begin position="93"/>
        <end position="189"/>
    </location>
</feature>
<dbReference type="InterPro" id="IPR001783">
    <property type="entry name" value="Lumazine-bd"/>
</dbReference>
<keyword evidence="7" id="KW-0677">Repeat</keyword>
<evidence type="ECO:0000313" key="12">
    <source>
        <dbReference type="Proteomes" id="UP001596417"/>
    </source>
</evidence>
<feature type="repeat" description="Lumazine-binding" evidence="9">
    <location>
        <begin position="1"/>
        <end position="92"/>
    </location>
</feature>
<evidence type="ECO:0000256" key="3">
    <source>
        <dbReference type="ARBA" id="ARBA00012827"/>
    </source>
</evidence>
<dbReference type="AlphaFoldDB" id="A0ABD5YUK6"/>
<dbReference type="Gene3D" id="2.40.30.20">
    <property type="match status" value="2"/>
</dbReference>
<dbReference type="InterPro" id="IPR023366">
    <property type="entry name" value="ATP_synth_asu-like_sf"/>
</dbReference>
<dbReference type="NCBIfam" id="TIGR00187">
    <property type="entry name" value="ribE"/>
    <property type="match status" value="1"/>
</dbReference>
<evidence type="ECO:0000256" key="1">
    <source>
        <dbReference type="ARBA" id="ARBA00002803"/>
    </source>
</evidence>
<dbReference type="PROSITE" id="PS51177">
    <property type="entry name" value="LUMAZINE_BIND"/>
    <property type="match status" value="2"/>
</dbReference>
<dbReference type="PIRSF" id="PIRSF000498">
    <property type="entry name" value="Riboflavin_syn_A"/>
    <property type="match status" value="1"/>
</dbReference>
<dbReference type="GeneID" id="76200575"/>
<feature type="domain" description="Lumazine-binding" evidence="10">
    <location>
        <begin position="1"/>
        <end position="92"/>
    </location>
</feature>
<evidence type="ECO:0000256" key="2">
    <source>
        <dbReference type="ARBA" id="ARBA00004887"/>
    </source>
</evidence>
<dbReference type="PANTHER" id="PTHR21098">
    <property type="entry name" value="RIBOFLAVIN SYNTHASE ALPHA CHAIN"/>
    <property type="match status" value="1"/>
</dbReference>
<evidence type="ECO:0000313" key="11">
    <source>
        <dbReference type="EMBL" id="MFC7190906.1"/>
    </source>
</evidence>
<comment type="function">
    <text evidence="1">Catalyzes the dismutation of two molecules of 6,7-dimethyl-8-ribityllumazine, resulting in the formation of riboflavin and 5-amino-6-(D-ribitylamino)uracil.</text>
</comment>
<evidence type="ECO:0000256" key="9">
    <source>
        <dbReference type="PROSITE-ProRule" id="PRU00524"/>
    </source>
</evidence>
<evidence type="ECO:0000256" key="5">
    <source>
        <dbReference type="ARBA" id="ARBA00022619"/>
    </source>
</evidence>
<evidence type="ECO:0000256" key="6">
    <source>
        <dbReference type="ARBA" id="ARBA00022679"/>
    </source>
</evidence>
<dbReference type="SUPFAM" id="SSF63380">
    <property type="entry name" value="Riboflavin synthase domain-like"/>
    <property type="match status" value="2"/>
</dbReference>
<comment type="pathway">
    <text evidence="2">Cofactor biosynthesis; riboflavin biosynthesis; riboflavin from 2-hydroxy-3-oxobutyl phosphate and 5-amino-6-(D-ribitylamino)uracil: step 2/2.</text>
</comment>
<evidence type="ECO:0000259" key="10">
    <source>
        <dbReference type="PROSITE" id="PS51177"/>
    </source>
</evidence>
<dbReference type="InterPro" id="IPR017938">
    <property type="entry name" value="Riboflavin_synthase-like_b-brl"/>
</dbReference>
<name>A0ABD5YUK6_9EURY</name>
<dbReference type="NCBIfam" id="NF006767">
    <property type="entry name" value="PRK09289.1"/>
    <property type="match status" value="1"/>
</dbReference>
<proteinExistence type="predicted"/>
<feature type="domain" description="Lumazine-binding" evidence="10">
    <location>
        <begin position="93"/>
        <end position="189"/>
    </location>
</feature>
<dbReference type="InterPro" id="IPR026017">
    <property type="entry name" value="Lumazine-bd_dom"/>
</dbReference>
<dbReference type="EC" id="2.5.1.9" evidence="3 8"/>
<evidence type="ECO:0000256" key="4">
    <source>
        <dbReference type="ARBA" id="ARBA00013950"/>
    </source>
</evidence>
<evidence type="ECO:0000256" key="7">
    <source>
        <dbReference type="ARBA" id="ARBA00022737"/>
    </source>
</evidence>
<gene>
    <name evidence="11" type="ORF">ACFQL7_14430</name>
</gene>
<dbReference type="GO" id="GO:0004746">
    <property type="term" value="F:riboflavin synthase activity"/>
    <property type="evidence" value="ECO:0007669"/>
    <property type="project" value="UniProtKB-UniRule"/>
</dbReference>
<keyword evidence="6 11" id="KW-0808">Transferase</keyword>
<evidence type="ECO:0000256" key="8">
    <source>
        <dbReference type="NCBIfam" id="TIGR00187"/>
    </source>
</evidence>
<organism evidence="11 12">
    <name type="scientific">Halocatena marina</name>
    <dbReference type="NCBI Taxonomy" id="2934937"/>
    <lineage>
        <taxon>Archaea</taxon>
        <taxon>Methanobacteriati</taxon>
        <taxon>Methanobacteriota</taxon>
        <taxon>Stenosarchaea group</taxon>
        <taxon>Halobacteria</taxon>
        <taxon>Halobacteriales</taxon>
        <taxon>Natronomonadaceae</taxon>
        <taxon>Halocatena</taxon>
    </lineage>
</organism>
<keyword evidence="5" id="KW-0686">Riboflavin biosynthesis</keyword>
<dbReference type="EMBL" id="JBHTAX010000001">
    <property type="protein sequence ID" value="MFC7190906.1"/>
    <property type="molecule type" value="Genomic_DNA"/>
</dbReference>
<dbReference type="RefSeq" id="WP_248908441.1">
    <property type="nucleotide sequence ID" value="NZ_CP109979.1"/>
</dbReference>
<comment type="caution">
    <text evidence="11">The sequence shown here is derived from an EMBL/GenBank/DDBJ whole genome shotgun (WGS) entry which is preliminary data.</text>
</comment>
<reference evidence="11 12" key="1">
    <citation type="journal article" date="2019" name="Int. J. Syst. Evol. Microbiol.">
        <title>The Global Catalogue of Microorganisms (GCM) 10K type strain sequencing project: providing services to taxonomists for standard genome sequencing and annotation.</title>
        <authorList>
            <consortium name="The Broad Institute Genomics Platform"/>
            <consortium name="The Broad Institute Genome Sequencing Center for Infectious Disease"/>
            <person name="Wu L."/>
            <person name="Ma J."/>
        </authorList>
    </citation>
    <scope>NUCLEOTIDE SEQUENCE [LARGE SCALE GENOMIC DNA]</scope>
    <source>
        <strain evidence="11 12">RDMS1</strain>
    </source>
</reference>
<dbReference type="FunFam" id="2.40.30.20:FF:000004">
    <property type="entry name" value="Riboflavin synthase, alpha subunit"/>
    <property type="match status" value="1"/>
</dbReference>
<keyword evidence="12" id="KW-1185">Reference proteome</keyword>
<sequence length="193" mass="20899">MYTGVVEATGEVTANERTGDGRRLRVALDAADITSGESIAVSGVCLTAERVGDGWFEAFLSEETVARTNVWEAGTTVNLERPLALDDRLHGHVMKGTVDAVTEVVGIEQRGEGWWFEFAMPAAYAPYFVEKGAVALDGISLTVASLTDETFAVAVVPATYERTTLSEMAVGDRLNVEVDILAKYVERQHQSLQ</sequence>
<accession>A0ABD5YUK6</accession>